<proteinExistence type="predicted"/>
<dbReference type="GO" id="GO:0008270">
    <property type="term" value="F:zinc ion binding"/>
    <property type="evidence" value="ECO:0007669"/>
    <property type="project" value="UniProtKB-KW"/>
</dbReference>
<feature type="zinc finger region" description="C3H1-type" evidence="1">
    <location>
        <begin position="250"/>
        <end position="277"/>
    </location>
</feature>
<dbReference type="AlphaFoldDB" id="A0A7G2CCF4"/>
<dbReference type="PANTHER" id="PTHR19851:SF7">
    <property type="entry name" value="F-BOX DOMAIN-CONTAINING PROTEIN"/>
    <property type="match status" value="1"/>
</dbReference>
<evidence type="ECO:0000313" key="4">
    <source>
        <dbReference type="EMBL" id="CAD2217498.1"/>
    </source>
</evidence>
<feature type="compositionally biased region" description="Polar residues" evidence="2">
    <location>
        <begin position="11"/>
        <end position="20"/>
    </location>
</feature>
<accession>A0A7G2CCF4</accession>
<feature type="compositionally biased region" description="Basic and acidic residues" evidence="2">
    <location>
        <begin position="304"/>
        <end position="313"/>
    </location>
</feature>
<evidence type="ECO:0000313" key="5">
    <source>
        <dbReference type="Proteomes" id="UP000515908"/>
    </source>
</evidence>
<dbReference type="PANTHER" id="PTHR19851">
    <property type="entry name" value="OS02G0203500 PROTEIN"/>
    <property type="match status" value="1"/>
</dbReference>
<dbReference type="InterPro" id="IPR013083">
    <property type="entry name" value="Znf_RING/FYVE/PHD"/>
</dbReference>
<feature type="compositionally biased region" description="Low complexity" evidence="2">
    <location>
        <begin position="284"/>
        <end position="303"/>
    </location>
</feature>
<dbReference type="SMART" id="SM00356">
    <property type="entry name" value="ZnF_C3H1"/>
    <property type="match status" value="1"/>
</dbReference>
<dbReference type="VEuPathDB" id="TriTrypDB:ADEAN_000497600"/>
<dbReference type="EMBL" id="LR877153">
    <property type="protein sequence ID" value="CAD2217498.1"/>
    <property type="molecule type" value="Genomic_DNA"/>
</dbReference>
<feature type="region of interest" description="Disordered" evidence="2">
    <location>
        <begin position="200"/>
        <end position="228"/>
    </location>
</feature>
<keyword evidence="1" id="KW-0479">Metal-binding</keyword>
<keyword evidence="1" id="KW-0863">Zinc-finger</keyword>
<feature type="domain" description="C3H1-type" evidence="3">
    <location>
        <begin position="250"/>
        <end position="277"/>
    </location>
</feature>
<keyword evidence="5" id="KW-1185">Reference proteome</keyword>
<feature type="region of interest" description="Disordered" evidence="2">
    <location>
        <begin position="1"/>
        <end position="22"/>
    </location>
</feature>
<gene>
    <name evidence="4" type="ORF">ADEAN_000497600</name>
</gene>
<evidence type="ECO:0000256" key="1">
    <source>
        <dbReference type="PROSITE-ProRule" id="PRU00723"/>
    </source>
</evidence>
<evidence type="ECO:0000259" key="3">
    <source>
        <dbReference type="PROSITE" id="PS50103"/>
    </source>
</evidence>
<keyword evidence="1" id="KW-0862">Zinc</keyword>
<dbReference type="Proteomes" id="UP000515908">
    <property type="component" value="Chromosome 09"/>
</dbReference>
<dbReference type="Gene3D" id="3.30.40.10">
    <property type="entry name" value="Zinc/RING finger domain, C3HC4 (zinc finger)"/>
    <property type="match status" value="1"/>
</dbReference>
<protein>
    <recommendedName>
        <fullName evidence="3">C3H1-type domain-containing protein</fullName>
    </recommendedName>
</protein>
<sequence>MNGSAKPFYSKSANTNTPYSGQVGDRGAMIWDGMQMMMKSLNPNTSELQQLHEITLNMNEMLEQTRNLYNEAITSRDAAYQRFQGADNKLLQVNNIVQRYVNVKDPVVASDGYTYERTEITNYWQECQNTHSKAYSQQTREELDQVFLPNLSLSRLVELLKKIRAPDVHPPTTRGIIPPIPANRMNWAEDEVPIQRPMEAPQGNLAGSRANNSRRFDNPRFKGGHGKQATHPCLRVYGTCNFMDDCTFANYPYEACLNYIKGKCRFGDSCKELHVDRNDPRYQNSRSSANNNNEGNENINSSNHHGDAEEHAAGKGKKSNSKEKTAESNASETARGADGGNDE</sequence>
<feature type="region of interest" description="Disordered" evidence="2">
    <location>
        <begin position="278"/>
        <end position="343"/>
    </location>
</feature>
<reference evidence="4 5" key="1">
    <citation type="submission" date="2020-08" db="EMBL/GenBank/DDBJ databases">
        <authorList>
            <person name="Newling K."/>
            <person name="Davey J."/>
            <person name="Forrester S."/>
        </authorList>
    </citation>
    <scope>NUCLEOTIDE SEQUENCE [LARGE SCALE GENOMIC DNA]</scope>
    <source>
        <strain evidence="5">Crithidia deanei Carvalho (ATCC PRA-265)</strain>
    </source>
</reference>
<organism evidence="4 5">
    <name type="scientific">Angomonas deanei</name>
    <dbReference type="NCBI Taxonomy" id="59799"/>
    <lineage>
        <taxon>Eukaryota</taxon>
        <taxon>Discoba</taxon>
        <taxon>Euglenozoa</taxon>
        <taxon>Kinetoplastea</taxon>
        <taxon>Metakinetoplastina</taxon>
        <taxon>Trypanosomatida</taxon>
        <taxon>Trypanosomatidae</taxon>
        <taxon>Strigomonadinae</taxon>
        <taxon>Angomonas</taxon>
    </lineage>
</organism>
<name>A0A7G2CCF4_9TRYP</name>
<evidence type="ECO:0000256" key="2">
    <source>
        <dbReference type="SAM" id="MobiDB-lite"/>
    </source>
</evidence>
<dbReference type="OrthoDB" id="10064100at2759"/>
<dbReference type="Pfam" id="PF00642">
    <property type="entry name" value="zf-CCCH"/>
    <property type="match status" value="1"/>
</dbReference>
<dbReference type="InterPro" id="IPR000571">
    <property type="entry name" value="Znf_CCCH"/>
</dbReference>
<dbReference type="PROSITE" id="PS50103">
    <property type="entry name" value="ZF_C3H1"/>
    <property type="match status" value="1"/>
</dbReference>